<dbReference type="Proteomes" id="UP000887013">
    <property type="component" value="Unassembled WGS sequence"/>
</dbReference>
<keyword evidence="3" id="KW-1185">Reference proteome</keyword>
<protein>
    <submittedName>
        <fullName evidence="2">Putative phage tail sheath protein</fullName>
    </submittedName>
</protein>
<accession>A0A8X6MUF1</accession>
<evidence type="ECO:0000313" key="3">
    <source>
        <dbReference type="Proteomes" id="UP000887013"/>
    </source>
</evidence>
<name>A0A8X6MUF1_NEPPI</name>
<gene>
    <name evidence="2" type="primary">wNo_10190</name>
    <name evidence="2" type="ORF">NPIL_325121</name>
</gene>
<dbReference type="InterPro" id="IPR052042">
    <property type="entry name" value="Tail_sheath_structural"/>
</dbReference>
<proteinExistence type="predicted"/>
<evidence type="ECO:0000313" key="2">
    <source>
        <dbReference type="EMBL" id="GFS78671.1"/>
    </source>
</evidence>
<dbReference type="PANTHER" id="PTHR35861:SF1">
    <property type="entry name" value="PHAGE TAIL SHEATH PROTEIN"/>
    <property type="match status" value="1"/>
</dbReference>
<reference evidence="2" key="1">
    <citation type="submission" date="2020-08" db="EMBL/GenBank/DDBJ databases">
        <title>Multicomponent nature underlies the extraordinary mechanical properties of spider dragline silk.</title>
        <authorList>
            <person name="Kono N."/>
            <person name="Nakamura H."/>
            <person name="Mori M."/>
            <person name="Yoshida Y."/>
            <person name="Ohtoshi R."/>
            <person name="Malay A.D."/>
            <person name="Moran D.A.P."/>
            <person name="Tomita M."/>
            <person name="Numata K."/>
            <person name="Arakawa K."/>
        </authorList>
    </citation>
    <scope>NUCLEOTIDE SEQUENCE</scope>
</reference>
<feature type="domain" description="Tail sheath protein Gp18-like" evidence="1">
    <location>
        <begin position="28"/>
        <end position="87"/>
    </location>
</feature>
<organism evidence="2 3">
    <name type="scientific">Nephila pilipes</name>
    <name type="common">Giant wood spider</name>
    <name type="synonym">Nephila maculata</name>
    <dbReference type="NCBI Taxonomy" id="299642"/>
    <lineage>
        <taxon>Eukaryota</taxon>
        <taxon>Metazoa</taxon>
        <taxon>Ecdysozoa</taxon>
        <taxon>Arthropoda</taxon>
        <taxon>Chelicerata</taxon>
        <taxon>Arachnida</taxon>
        <taxon>Araneae</taxon>
        <taxon>Araneomorphae</taxon>
        <taxon>Entelegynae</taxon>
        <taxon>Araneoidea</taxon>
        <taxon>Nephilidae</taxon>
        <taxon>Nephila</taxon>
    </lineage>
</organism>
<comment type="caution">
    <text evidence="2">The sequence shown here is derived from an EMBL/GenBank/DDBJ whole genome shotgun (WGS) entry which is preliminary data.</text>
</comment>
<dbReference type="OrthoDB" id="7295287at2759"/>
<dbReference type="PANTHER" id="PTHR35861">
    <property type="match status" value="1"/>
</dbReference>
<dbReference type="AlphaFoldDB" id="A0A8X6MUF1"/>
<evidence type="ECO:0000259" key="1">
    <source>
        <dbReference type="Pfam" id="PF22671"/>
    </source>
</evidence>
<dbReference type="EMBL" id="BMAW01097238">
    <property type="protein sequence ID" value="GFS78671.1"/>
    <property type="molecule type" value="Genomic_DNA"/>
</dbReference>
<dbReference type="Pfam" id="PF22671">
    <property type="entry name" value="Gp18_domIII_N"/>
    <property type="match status" value="1"/>
</dbReference>
<dbReference type="InterPro" id="IPR054564">
    <property type="entry name" value="Gp18_domIII_N"/>
</dbReference>
<sequence>MNEKFLHGVSVIEITSLRRAVRTAKSSVIGVIGTAPEADEQKFPLNSPVLIAGSLKEAAKLGKRGTLPFAVNGIFSQIGATVVVIRVEESKKQ</sequence>